<keyword evidence="5 9" id="KW-0067">ATP-binding</keyword>
<dbReference type="SUPFAM" id="SSF52402">
    <property type="entry name" value="Adenine nucleotide alpha hydrolases-like"/>
    <property type="match status" value="1"/>
</dbReference>
<evidence type="ECO:0000256" key="8">
    <source>
        <dbReference type="PIRSR" id="PIRSR001589-1"/>
    </source>
</evidence>
<dbReference type="SUPFAM" id="SSF56235">
    <property type="entry name" value="N-terminal nucleophile aminohydrolases (Ntn hydrolases)"/>
    <property type="match status" value="1"/>
</dbReference>
<dbReference type="GO" id="GO:0005524">
    <property type="term" value="F:ATP binding"/>
    <property type="evidence" value="ECO:0007669"/>
    <property type="project" value="UniProtKB-KW"/>
</dbReference>
<dbReference type="OrthoDB" id="9763290at2"/>
<dbReference type="EC" id="6.3.5.4" evidence="3"/>
<dbReference type="InterPro" id="IPR033738">
    <property type="entry name" value="AsnB_N"/>
</dbReference>
<evidence type="ECO:0000259" key="11">
    <source>
        <dbReference type="PROSITE" id="PS51278"/>
    </source>
</evidence>
<comment type="pathway">
    <text evidence="1">Amino-acid biosynthesis; L-asparagine biosynthesis; L-asparagine from L-aspartate (L-Gln route): step 1/1.</text>
</comment>
<evidence type="ECO:0000256" key="5">
    <source>
        <dbReference type="ARBA" id="ARBA00022840"/>
    </source>
</evidence>
<dbReference type="InterPro" id="IPR051786">
    <property type="entry name" value="ASN_synthetase/amidase"/>
</dbReference>
<protein>
    <recommendedName>
        <fullName evidence="3">asparagine synthase (glutamine-hydrolyzing)</fullName>
        <ecNumber evidence="3">6.3.5.4</ecNumber>
    </recommendedName>
</protein>
<dbReference type="Gene3D" id="3.60.20.10">
    <property type="entry name" value="Glutamine Phosphoribosylpyrophosphate, subunit 1, domain 1"/>
    <property type="match status" value="1"/>
</dbReference>
<feature type="binding site" evidence="9">
    <location>
        <position position="101"/>
    </location>
    <ligand>
        <name>L-glutamine</name>
        <dbReference type="ChEBI" id="CHEBI:58359"/>
    </ligand>
</feature>
<dbReference type="CDD" id="cd01991">
    <property type="entry name" value="Asn_synthase_B_C"/>
    <property type="match status" value="1"/>
</dbReference>
<dbReference type="InterPro" id="IPR006426">
    <property type="entry name" value="Asn_synth_AEB"/>
</dbReference>
<dbReference type="PROSITE" id="PS51278">
    <property type="entry name" value="GATASE_TYPE_2"/>
    <property type="match status" value="1"/>
</dbReference>
<organism evidence="12 13">
    <name type="scientific">Sphingomonas naasensis</name>
    <dbReference type="NCBI Taxonomy" id="1344951"/>
    <lineage>
        <taxon>Bacteria</taxon>
        <taxon>Pseudomonadati</taxon>
        <taxon>Pseudomonadota</taxon>
        <taxon>Alphaproteobacteria</taxon>
        <taxon>Sphingomonadales</taxon>
        <taxon>Sphingomonadaceae</taxon>
        <taxon>Sphingomonas</taxon>
    </lineage>
</organism>
<name>A0A4S1WXV6_9SPHN</name>
<evidence type="ECO:0000256" key="9">
    <source>
        <dbReference type="PIRSR" id="PIRSR001589-2"/>
    </source>
</evidence>
<evidence type="ECO:0000256" key="1">
    <source>
        <dbReference type="ARBA" id="ARBA00005187"/>
    </source>
</evidence>
<dbReference type="PANTHER" id="PTHR43284:SF1">
    <property type="entry name" value="ASPARAGINE SYNTHETASE"/>
    <property type="match status" value="1"/>
</dbReference>
<accession>A0A4S1WXV6</accession>
<dbReference type="GO" id="GO:0006529">
    <property type="term" value="P:asparagine biosynthetic process"/>
    <property type="evidence" value="ECO:0007669"/>
    <property type="project" value="UniProtKB-KW"/>
</dbReference>
<evidence type="ECO:0000256" key="2">
    <source>
        <dbReference type="ARBA" id="ARBA00005752"/>
    </source>
</evidence>
<dbReference type="RefSeq" id="WP_135983088.1">
    <property type="nucleotide sequence ID" value="NZ_JAASQM010000001.1"/>
</dbReference>
<evidence type="ECO:0000256" key="7">
    <source>
        <dbReference type="ARBA" id="ARBA00048741"/>
    </source>
</evidence>
<evidence type="ECO:0000256" key="6">
    <source>
        <dbReference type="ARBA" id="ARBA00022962"/>
    </source>
</evidence>
<keyword evidence="4 9" id="KW-0547">Nucleotide-binding</keyword>
<keyword evidence="12" id="KW-0436">Ligase</keyword>
<dbReference type="InterPro" id="IPR029055">
    <property type="entry name" value="Ntn_hydrolases_N"/>
</dbReference>
<dbReference type="PIRSF" id="PIRSF001589">
    <property type="entry name" value="Asn_synthetase_glu-h"/>
    <property type="match status" value="1"/>
</dbReference>
<dbReference type="InterPro" id="IPR017932">
    <property type="entry name" value="GATase_2_dom"/>
</dbReference>
<dbReference type="AlphaFoldDB" id="A0A4S1WXV6"/>
<dbReference type="InterPro" id="IPR001962">
    <property type="entry name" value="Asn_synthase"/>
</dbReference>
<dbReference type="GO" id="GO:0004066">
    <property type="term" value="F:asparagine synthase (glutamine-hydrolyzing) activity"/>
    <property type="evidence" value="ECO:0007669"/>
    <property type="project" value="UniProtKB-EC"/>
</dbReference>
<keyword evidence="6 8" id="KW-0315">Glutamine amidotransferase</keyword>
<feature type="binding site" evidence="9">
    <location>
        <position position="265"/>
    </location>
    <ligand>
        <name>ATP</name>
        <dbReference type="ChEBI" id="CHEBI:30616"/>
    </ligand>
</feature>
<dbReference type="NCBIfam" id="TIGR01536">
    <property type="entry name" value="asn_synth_AEB"/>
    <property type="match status" value="1"/>
</dbReference>
<dbReference type="Pfam" id="PF13522">
    <property type="entry name" value="GATase_6"/>
    <property type="match status" value="1"/>
</dbReference>
<evidence type="ECO:0000313" key="13">
    <source>
        <dbReference type="Proteomes" id="UP000309848"/>
    </source>
</evidence>
<feature type="site" description="Important for beta-aspartyl-AMP intermediate formation" evidence="10">
    <location>
        <position position="366"/>
    </location>
</feature>
<dbReference type="InterPro" id="IPR014729">
    <property type="entry name" value="Rossmann-like_a/b/a_fold"/>
</dbReference>
<evidence type="ECO:0000256" key="3">
    <source>
        <dbReference type="ARBA" id="ARBA00012737"/>
    </source>
</evidence>
<evidence type="ECO:0000313" key="12">
    <source>
        <dbReference type="EMBL" id="TGX46476.1"/>
    </source>
</evidence>
<keyword evidence="8" id="KW-0028">Amino-acid biosynthesis</keyword>
<feature type="binding site" evidence="9">
    <location>
        <position position="291"/>
    </location>
    <ligand>
        <name>ATP</name>
        <dbReference type="ChEBI" id="CHEBI:30616"/>
    </ligand>
</feature>
<comment type="caution">
    <text evidence="12">The sequence shown here is derived from an EMBL/GenBank/DDBJ whole genome shotgun (WGS) entry which is preliminary data.</text>
</comment>
<keyword evidence="13" id="KW-1185">Reference proteome</keyword>
<feature type="active site" description="For GATase activity" evidence="8">
    <location>
        <position position="2"/>
    </location>
</feature>
<gene>
    <name evidence="12" type="primary">asnB</name>
    <name evidence="12" type="ORF">E5A74_04835</name>
</gene>
<dbReference type="CDD" id="cd00712">
    <property type="entry name" value="AsnB"/>
    <property type="match status" value="1"/>
</dbReference>
<dbReference type="Gene3D" id="3.40.50.620">
    <property type="entry name" value="HUPs"/>
    <property type="match status" value="1"/>
</dbReference>
<sequence>MCGIIGIGSTRPLGELPWMLVGRDALIHRGPDDAGTYTSDDRRVMFAHRRLAIVDLSPLGHQPMAIADNSLWLTYNGEIYNHIELRAELEALGHRFRSTSDTEVVLAAYRQWGRDFLTRLDGMFALALHDVRENRMILARDRAGEKPLFYRLRDGELRFASELKGLFADRDFERVVDPAALDCYLGLGYVPGNRCLIAGVSKLPAAHALEFNCANGTARTWRYWDLPAYAGGASPDSQALVEELEALLTGAVRRQLVADVPVGLLLSGGVDSSLITALAVRAGGRLKTYTVGFPEYADVDETAHAAFVANHFATDHTVLAVDMPQPDILTKMAYQYDEPIIDSSMIPTYLVSEQIARHCKVAIGGDGGDELFGGYYSASRVARLEQVSRYTPLWPRRLLASAATHLLPTGVRMRSALRMLGTDLTGDLPPISIQLDEKARSGLIERKPPISAEAVRAGRVPAETDAVQRMTRYDFANYMAEDILVKVDRASMLNSLEIRAPFLDREVIEFAYGRVPSSLKATPKARKIILRQLAKRVLPAGFDAVRKQGFTIPLDRWLRAGPWRAHVEQVLYDPDSAFSRSEVASLFAGLDKGRQVREQLFGLTLFEEWRRQHGVELPLHS</sequence>
<comment type="similarity">
    <text evidence="2">Belongs to the asparagine synthetase family.</text>
</comment>
<evidence type="ECO:0000256" key="10">
    <source>
        <dbReference type="PIRSR" id="PIRSR001589-3"/>
    </source>
</evidence>
<proteinExistence type="inferred from homology"/>
<evidence type="ECO:0000256" key="4">
    <source>
        <dbReference type="ARBA" id="ARBA00022741"/>
    </source>
</evidence>
<keyword evidence="8" id="KW-0061">Asparagine biosynthesis</keyword>
<feature type="domain" description="Glutamine amidotransferase type-2" evidence="11">
    <location>
        <begin position="2"/>
        <end position="214"/>
    </location>
</feature>
<comment type="catalytic activity">
    <reaction evidence="7">
        <text>L-aspartate + L-glutamine + ATP + H2O = L-asparagine + L-glutamate + AMP + diphosphate + H(+)</text>
        <dbReference type="Rhea" id="RHEA:12228"/>
        <dbReference type="ChEBI" id="CHEBI:15377"/>
        <dbReference type="ChEBI" id="CHEBI:15378"/>
        <dbReference type="ChEBI" id="CHEBI:29985"/>
        <dbReference type="ChEBI" id="CHEBI:29991"/>
        <dbReference type="ChEBI" id="CHEBI:30616"/>
        <dbReference type="ChEBI" id="CHEBI:33019"/>
        <dbReference type="ChEBI" id="CHEBI:58048"/>
        <dbReference type="ChEBI" id="CHEBI:58359"/>
        <dbReference type="ChEBI" id="CHEBI:456215"/>
        <dbReference type="EC" id="6.3.5.4"/>
    </reaction>
</comment>
<dbReference type="EMBL" id="SRXU01000001">
    <property type="protein sequence ID" value="TGX46476.1"/>
    <property type="molecule type" value="Genomic_DNA"/>
</dbReference>
<reference evidence="12 13" key="1">
    <citation type="submission" date="2019-04" db="EMBL/GenBank/DDBJ databases">
        <title>Sphingomonas psychrotolerans sp. nov., isolated from soil in the Tianshan Mountains, Xinjiang, China.</title>
        <authorList>
            <person name="Luo Y."/>
            <person name="Sheng H."/>
        </authorList>
    </citation>
    <scope>NUCLEOTIDE SEQUENCE [LARGE SCALE GENOMIC DNA]</scope>
    <source>
        <strain evidence="12 13">KIS18-15</strain>
    </source>
</reference>
<dbReference type="GO" id="GO:0005829">
    <property type="term" value="C:cytosol"/>
    <property type="evidence" value="ECO:0007669"/>
    <property type="project" value="TreeGrafter"/>
</dbReference>
<dbReference type="PANTHER" id="PTHR43284">
    <property type="entry name" value="ASPARAGINE SYNTHETASE (GLUTAMINE-HYDROLYZING)"/>
    <property type="match status" value="1"/>
</dbReference>
<dbReference type="Pfam" id="PF00733">
    <property type="entry name" value="Asn_synthase"/>
    <property type="match status" value="1"/>
</dbReference>
<dbReference type="Proteomes" id="UP000309848">
    <property type="component" value="Unassembled WGS sequence"/>
</dbReference>